<dbReference type="InterPro" id="IPR016039">
    <property type="entry name" value="Thiolase-like"/>
</dbReference>
<feature type="binding site" evidence="4">
    <location>
        <position position="242"/>
    </location>
    <ligand>
        <name>(3S)-3-hydroxy-3-methylglutaryl-CoA</name>
        <dbReference type="ChEBI" id="CHEBI:43074"/>
    </ligand>
</feature>
<feature type="binding site" evidence="4">
    <location>
        <position position="148"/>
    </location>
    <ligand>
        <name>substrate</name>
    </ligand>
</feature>
<dbReference type="GO" id="GO:0004421">
    <property type="term" value="F:hydroxymethylglutaryl-CoA synthase activity"/>
    <property type="evidence" value="ECO:0007669"/>
    <property type="project" value="UniProtKB-EC"/>
</dbReference>
<dbReference type="Gene3D" id="3.40.47.10">
    <property type="match status" value="2"/>
</dbReference>
<feature type="domain" description="Hydroxymethylglutaryl-coenzyme A synthase N-terminal" evidence="5">
    <location>
        <begin position="2"/>
        <end position="163"/>
    </location>
</feature>
<evidence type="ECO:0000259" key="6">
    <source>
        <dbReference type="Pfam" id="PF08540"/>
    </source>
</evidence>
<evidence type="ECO:0000259" key="5">
    <source>
        <dbReference type="Pfam" id="PF01154"/>
    </source>
</evidence>
<dbReference type="EC" id="2.3.3.10" evidence="7"/>
<evidence type="ECO:0000256" key="2">
    <source>
        <dbReference type="ARBA" id="ARBA00022679"/>
    </source>
</evidence>
<evidence type="ECO:0000256" key="3">
    <source>
        <dbReference type="PIRSR" id="PIRSR611554-1"/>
    </source>
</evidence>
<keyword evidence="8" id="KW-1185">Reference proteome</keyword>
<dbReference type="KEGG" id="eri:EEI45_01985"/>
<dbReference type="Pfam" id="PF08540">
    <property type="entry name" value="HMG_CoA_synt_C"/>
    <property type="match status" value="2"/>
</dbReference>
<dbReference type="Pfam" id="PF01154">
    <property type="entry name" value="HMG_CoA_synt_N"/>
    <property type="match status" value="1"/>
</dbReference>
<dbReference type="PANTHER" id="PTHR43323">
    <property type="entry name" value="3-HYDROXY-3-METHYLGLUTARYL COENZYME A SYNTHASE"/>
    <property type="match status" value="1"/>
</dbReference>
<dbReference type="SUPFAM" id="SSF53901">
    <property type="entry name" value="Thiolase-like"/>
    <property type="match status" value="2"/>
</dbReference>
<evidence type="ECO:0000313" key="7">
    <source>
        <dbReference type="EMBL" id="AZK43722.1"/>
    </source>
</evidence>
<evidence type="ECO:0000313" key="8">
    <source>
        <dbReference type="Proteomes" id="UP000278804"/>
    </source>
</evidence>
<comment type="similarity">
    <text evidence="1">Belongs to the thiolase-like superfamily. HMG-CoA synthase family.</text>
</comment>
<evidence type="ECO:0000256" key="4">
    <source>
        <dbReference type="PIRSR" id="PIRSR611554-2"/>
    </source>
</evidence>
<feature type="active site" description="Acyl-thioester intermediate" evidence="3">
    <location>
        <position position="111"/>
    </location>
</feature>
<proteinExistence type="inferred from homology"/>
<feature type="active site" description="Proton donor/acceptor" evidence="3">
    <location>
        <position position="233"/>
    </location>
</feature>
<organism evidence="7 8">
    <name type="scientific">Erysipelothrix piscisicarius</name>
    <dbReference type="NCBI Taxonomy" id="2485784"/>
    <lineage>
        <taxon>Bacteria</taxon>
        <taxon>Bacillati</taxon>
        <taxon>Bacillota</taxon>
        <taxon>Erysipelotrichia</taxon>
        <taxon>Erysipelotrichales</taxon>
        <taxon>Erysipelotrichaceae</taxon>
        <taxon>Erysipelothrix</taxon>
    </lineage>
</organism>
<dbReference type="Proteomes" id="UP000278804">
    <property type="component" value="Chromosome"/>
</dbReference>
<feature type="binding site" evidence="4">
    <location>
        <position position="272"/>
    </location>
    <ligand>
        <name>(3S)-3-hydroxy-3-methylglutaryl-CoA</name>
        <dbReference type="ChEBI" id="CHEBI:43074"/>
    </ligand>
</feature>
<dbReference type="CDD" id="cd00827">
    <property type="entry name" value="init_cond_enzymes"/>
    <property type="match status" value="1"/>
</dbReference>
<evidence type="ECO:0000256" key="1">
    <source>
        <dbReference type="ARBA" id="ARBA00007061"/>
    </source>
</evidence>
<sequence>MEIGLDKIGFYAPLTYIDMADLAQARGIDPNKYILGLGQDLQAVCPLSQDTVTLGANAASKILDDADKEAIDLVILATESGIDQSKAGATSIHTLLGINPFARCIEIKQACYGATAGLQLAKGHIALNPNKKVLVIASDISRYGLNTGGEATQGVGSVAMLVSAHPKIMTLEADASYFSDDIWDFWRPNYSDVAFVDGKYSNEQYQRLFTTVYEDYLNKTDQNLEDFKAICFHIPYTKLGLKTLKLIADEATHPALFENFKTSTLYNRQVGNIYTGSLYLSLLSLLEQGSLNAGDRIGLYSYGSGAVGEFFSGILQPNYKKHLCMTHQDDLDQRTKLSIPDYEKQFESRLVTDGSHQLLEGDASKYSLESIFEHRRYYKTK</sequence>
<dbReference type="NCBIfam" id="TIGR01835">
    <property type="entry name" value="HMG-CoA-S_prok"/>
    <property type="match status" value="1"/>
</dbReference>
<feature type="domain" description="Hydroxymethylglutaryl-coenzyme A synthase C-terminal" evidence="6">
    <location>
        <begin position="178"/>
        <end position="244"/>
    </location>
</feature>
<accession>A0A3S5HK38</accession>
<dbReference type="InterPro" id="IPR013528">
    <property type="entry name" value="HMG_CoA_synth_N"/>
</dbReference>
<keyword evidence="7" id="KW-0012">Acyltransferase</keyword>
<dbReference type="InterPro" id="IPR011554">
    <property type="entry name" value="HMG_CoA_synthase_prok"/>
</dbReference>
<dbReference type="GO" id="GO:0006084">
    <property type="term" value="P:acetyl-CoA metabolic process"/>
    <property type="evidence" value="ECO:0007669"/>
    <property type="project" value="InterPro"/>
</dbReference>
<reference evidence="7 8" key="1">
    <citation type="journal article" date="2020" name="Int. J. Syst. Evol. Microbiol.">
        <title>Description of Erysipelothrix piscisicarius sp. nov., an emergent fish pathogen, and assessment of virulence using a tiger barb (Puntigrus tetrazona) infection model.</title>
        <authorList>
            <person name="Pomaranski E.K."/>
            <person name="Griffin M.J."/>
            <person name="Camus A.C."/>
            <person name="Armwood A.R."/>
            <person name="Shelley J."/>
            <person name="Waldbieser G.C."/>
            <person name="LaFrentz B.R."/>
            <person name="Garcia J.C."/>
            <person name="Yanong R."/>
            <person name="Soto E."/>
        </authorList>
    </citation>
    <scope>NUCLEOTIDE SEQUENCE [LARGE SCALE GENOMIC DNA]</scope>
    <source>
        <strain evidence="7 8">15TAL0474</strain>
    </source>
</reference>
<dbReference type="RefSeq" id="WP_125163938.1">
    <property type="nucleotide sequence ID" value="NZ_CP034234.1"/>
</dbReference>
<dbReference type="EMBL" id="CP034234">
    <property type="protein sequence ID" value="AZK43722.1"/>
    <property type="molecule type" value="Genomic_DNA"/>
</dbReference>
<feature type="domain" description="Hydroxymethylglutaryl-coenzyme A synthase C-terminal" evidence="6">
    <location>
        <begin position="252"/>
        <end position="355"/>
    </location>
</feature>
<name>A0A3S5HK38_9FIRM</name>
<dbReference type="InterPro" id="IPR013746">
    <property type="entry name" value="HMG_CoA_synt_C_dom"/>
</dbReference>
<feature type="active site" description="Proton donor/acceptor" evidence="3">
    <location>
        <position position="79"/>
    </location>
</feature>
<feature type="binding site" evidence="4">
    <location>
        <position position="29"/>
    </location>
    <ligand>
        <name>(3S)-3-hydroxy-3-methylglutaryl-CoA</name>
        <dbReference type="ChEBI" id="CHEBI:43074"/>
    </ligand>
</feature>
<dbReference type="AlphaFoldDB" id="A0A3S5HK38"/>
<keyword evidence="2 7" id="KW-0808">Transferase</keyword>
<feature type="binding site" evidence="4">
    <location>
        <position position="143"/>
    </location>
    <ligand>
        <name>(3S)-3-hydroxy-3-methylglutaryl-CoA</name>
        <dbReference type="ChEBI" id="CHEBI:43074"/>
    </ligand>
</feature>
<gene>
    <name evidence="7" type="ORF">EEI45_01985</name>
</gene>
<dbReference type="PANTHER" id="PTHR43323:SF2">
    <property type="entry name" value="HYDROXYMETHYLGLUTARYL-COA SYNTHASE"/>
    <property type="match status" value="1"/>
</dbReference>
<protein>
    <submittedName>
        <fullName evidence="7">Hydroxymethylglutaryl-CoA synthase</fullName>
        <ecNumber evidence="7">2.3.3.10</ecNumber>
    </submittedName>
</protein>